<accession>G2SXK0</accession>
<dbReference type="HOGENOM" id="CLU_093847_0_0_9"/>
<dbReference type="BioCyc" id="RHOM585394:G1H02-2245-MONOMER"/>
<evidence type="ECO:0000313" key="1">
    <source>
        <dbReference type="EMBL" id="AEN97357.1"/>
    </source>
</evidence>
<proteinExistence type="predicted"/>
<evidence type="ECO:0000313" key="2">
    <source>
        <dbReference type="Proteomes" id="UP000008178"/>
    </source>
</evidence>
<dbReference type="EMBL" id="CP003040">
    <property type="protein sequence ID" value="AEN97357.1"/>
    <property type="molecule type" value="Genomic_DNA"/>
</dbReference>
<keyword evidence="2" id="KW-1185">Reference proteome</keyword>
<dbReference type="KEGG" id="rho:RHOM_11245"/>
<dbReference type="STRING" id="585394.RHOM_11245"/>
<reference evidence="1 2" key="1">
    <citation type="journal article" date="2015" name="Genome Announc.">
        <title>Complete genome sequence of the human gut symbiont Roseburia hominis.</title>
        <authorList>
            <person name="Travis A.J."/>
            <person name="Kelly D."/>
            <person name="Flint H.J."/>
            <person name="Aminov R.I."/>
        </authorList>
    </citation>
    <scope>NUCLEOTIDE SEQUENCE [LARGE SCALE GENOMIC DNA]</scope>
    <source>
        <strain evidence="2">DSM 16839 / JCM 17582 / NCIMB 14029 / A2-183</strain>
    </source>
</reference>
<name>G2SXK0_ROSHA</name>
<gene>
    <name evidence="1" type="ordered locus">RHOM_11245</name>
</gene>
<protein>
    <recommendedName>
        <fullName evidence="3">Flagellar hook-associated protein 2 C-terminal domain-containing protein</fullName>
    </recommendedName>
</protein>
<evidence type="ECO:0008006" key="3">
    <source>
        <dbReference type="Google" id="ProtNLM"/>
    </source>
</evidence>
<dbReference type="RefSeq" id="WP_014080368.1">
    <property type="nucleotide sequence ID" value="NC_015977.1"/>
</dbReference>
<dbReference type="GeneID" id="93724001"/>
<sequence>MASISGYDSSSLGVLFSSLNRNNTTSSLLGGGSDLLGINYSDYATIRNGSYFKLLSAYYSKSDSTDSATKVSPSISTAKDDAKTLTRIESAAESTEKSLSKLTATGKDSVFNKVEKTAEDGTKTQEYDRDAIYKAVKSYVDDYNSLLDRADDSKTKSILRAANSLKSNARANEKTLEKAGITVDADGRLSVDEKSFEKADMDKLKSLFTTHGSYATQTNVDLLKIASNAKSEAAKANTYSKNGMYTYNYSTGDLYNSGI</sequence>
<dbReference type="eggNOG" id="COG1345">
    <property type="taxonomic scope" value="Bacteria"/>
</dbReference>
<dbReference type="Proteomes" id="UP000008178">
    <property type="component" value="Chromosome"/>
</dbReference>
<dbReference type="AlphaFoldDB" id="G2SXK0"/>
<organism evidence="1 2">
    <name type="scientific">Roseburia hominis (strain DSM 16839 / JCM 17582 / NCIMB 14029 / A2-183)</name>
    <dbReference type="NCBI Taxonomy" id="585394"/>
    <lineage>
        <taxon>Bacteria</taxon>
        <taxon>Bacillati</taxon>
        <taxon>Bacillota</taxon>
        <taxon>Clostridia</taxon>
        <taxon>Lachnospirales</taxon>
        <taxon>Lachnospiraceae</taxon>
        <taxon>Roseburia</taxon>
    </lineage>
</organism>